<sequence length="115" mass="12882">MEKPEDLPEMTGLEFAAIRHRMNLSPIDLAKILDVTTRAVRRWEADGADIPPGVLEQLHALDEKHAALARELASTPGVASVRRDPTLYRALPRKWYVSALARAMEGNPDLRADWT</sequence>
<comment type="caution">
    <text evidence="1">The sequence shown here is derived from an EMBL/GenBank/DDBJ whole genome shotgun (WGS) entry which is preliminary data.</text>
</comment>
<dbReference type="GO" id="GO:0003677">
    <property type="term" value="F:DNA binding"/>
    <property type="evidence" value="ECO:0007669"/>
    <property type="project" value="InterPro"/>
</dbReference>
<dbReference type="CDD" id="cd00093">
    <property type="entry name" value="HTH_XRE"/>
    <property type="match status" value="1"/>
</dbReference>
<dbReference type="InterPro" id="IPR010982">
    <property type="entry name" value="Lambda_DNA-bd_dom_sf"/>
</dbReference>
<dbReference type="Proteomes" id="UP000269974">
    <property type="component" value="Unassembled WGS sequence"/>
</dbReference>
<dbReference type="RefSeq" id="WP_185933500.1">
    <property type="nucleotide sequence ID" value="NZ_UYIO01000001.1"/>
</dbReference>
<accession>A0A7Z8Y728</accession>
<name>A0A7Z8Y728_9ACTO</name>
<proteinExistence type="predicted"/>
<dbReference type="AlphaFoldDB" id="A0A7Z8Y728"/>
<reference evidence="1 3" key="1">
    <citation type="submission" date="2018-11" db="EMBL/GenBank/DDBJ databases">
        <authorList>
            <consortium name="Pathogen Informatics"/>
        </authorList>
    </citation>
    <scope>NUCLEOTIDE SEQUENCE [LARGE SCALE GENOMIC DNA]</scope>
    <source>
        <strain evidence="1 3">NCTC10327</strain>
    </source>
</reference>
<evidence type="ECO:0000313" key="1">
    <source>
        <dbReference type="EMBL" id="VDG75282.1"/>
    </source>
</evidence>
<protein>
    <recommendedName>
        <fullName evidence="4">HTH cro/C1-type domain-containing protein</fullName>
    </recommendedName>
</protein>
<dbReference type="InterPro" id="IPR001387">
    <property type="entry name" value="Cro/C1-type_HTH"/>
</dbReference>
<evidence type="ECO:0008006" key="4">
    <source>
        <dbReference type="Google" id="ProtNLM"/>
    </source>
</evidence>
<dbReference type="EMBL" id="UYIO01000001">
    <property type="protein sequence ID" value="VDG75282.1"/>
    <property type="molecule type" value="Genomic_DNA"/>
</dbReference>
<dbReference type="SUPFAM" id="SSF47413">
    <property type="entry name" value="lambda repressor-like DNA-binding domains"/>
    <property type="match status" value="1"/>
</dbReference>
<organism evidence="1 3">
    <name type="scientific">Actinobaculum suis</name>
    <dbReference type="NCBI Taxonomy" id="1657"/>
    <lineage>
        <taxon>Bacteria</taxon>
        <taxon>Bacillati</taxon>
        <taxon>Actinomycetota</taxon>
        <taxon>Actinomycetes</taxon>
        <taxon>Actinomycetales</taxon>
        <taxon>Actinomycetaceae</taxon>
        <taxon>Actinobaculum</taxon>
    </lineage>
</organism>
<dbReference type="EMBL" id="UYIO01000001">
    <property type="protein sequence ID" value="VDG76149.1"/>
    <property type="molecule type" value="Genomic_DNA"/>
</dbReference>
<dbReference type="Gene3D" id="1.10.260.40">
    <property type="entry name" value="lambda repressor-like DNA-binding domains"/>
    <property type="match status" value="1"/>
</dbReference>
<gene>
    <name evidence="1" type="ORF">NCTC10327_00010</name>
    <name evidence="2" type="ORF">NCTC10327_00818</name>
</gene>
<evidence type="ECO:0000313" key="2">
    <source>
        <dbReference type="EMBL" id="VDG76149.1"/>
    </source>
</evidence>
<evidence type="ECO:0000313" key="3">
    <source>
        <dbReference type="Proteomes" id="UP000269974"/>
    </source>
</evidence>